<dbReference type="InterPro" id="IPR020449">
    <property type="entry name" value="Tscrpt_reg_AraC-type_HTH"/>
</dbReference>
<keyword evidence="4" id="KW-0175">Coiled coil</keyword>
<dbReference type="Gene3D" id="1.10.10.60">
    <property type="entry name" value="Homeodomain-like"/>
    <property type="match status" value="2"/>
</dbReference>
<dbReference type="SUPFAM" id="SSF51215">
    <property type="entry name" value="Regulatory protein AraC"/>
    <property type="match status" value="1"/>
</dbReference>
<evidence type="ECO:0000313" key="6">
    <source>
        <dbReference type="EMBL" id="MBC5664451.1"/>
    </source>
</evidence>
<dbReference type="PROSITE" id="PS00041">
    <property type="entry name" value="HTH_ARAC_FAMILY_1"/>
    <property type="match status" value="1"/>
</dbReference>
<evidence type="ECO:0000313" key="7">
    <source>
        <dbReference type="Proteomes" id="UP000647235"/>
    </source>
</evidence>
<dbReference type="Pfam" id="PF12833">
    <property type="entry name" value="HTH_18"/>
    <property type="match status" value="1"/>
</dbReference>
<evidence type="ECO:0000256" key="3">
    <source>
        <dbReference type="ARBA" id="ARBA00023163"/>
    </source>
</evidence>
<dbReference type="PROSITE" id="PS01124">
    <property type="entry name" value="HTH_ARAC_FAMILY_2"/>
    <property type="match status" value="1"/>
</dbReference>
<evidence type="ECO:0000256" key="4">
    <source>
        <dbReference type="SAM" id="Coils"/>
    </source>
</evidence>
<dbReference type="InterPro" id="IPR009057">
    <property type="entry name" value="Homeodomain-like_sf"/>
</dbReference>
<accession>A0ABR7ESX1</accession>
<dbReference type="InterPro" id="IPR003313">
    <property type="entry name" value="AraC-bd"/>
</dbReference>
<dbReference type="CDD" id="cd06986">
    <property type="entry name" value="cupin_MmsR-like_N"/>
    <property type="match status" value="1"/>
</dbReference>
<dbReference type="PANTHER" id="PTHR43280:SF28">
    <property type="entry name" value="HTH-TYPE TRANSCRIPTIONAL ACTIVATOR RHAS"/>
    <property type="match status" value="1"/>
</dbReference>
<dbReference type="InterPro" id="IPR037923">
    <property type="entry name" value="HTH-like"/>
</dbReference>
<keyword evidence="3" id="KW-0804">Transcription</keyword>
<dbReference type="PRINTS" id="PR00032">
    <property type="entry name" value="HTHARAC"/>
</dbReference>
<gene>
    <name evidence="6" type="ORF">H8S07_04010</name>
</gene>
<dbReference type="Proteomes" id="UP000647235">
    <property type="component" value="Unassembled WGS sequence"/>
</dbReference>
<evidence type="ECO:0000256" key="1">
    <source>
        <dbReference type="ARBA" id="ARBA00023015"/>
    </source>
</evidence>
<evidence type="ECO:0000259" key="5">
    <source>
        <dbReference type="PROSITE" id="PS01124"/>
    </source>
</evidence>
<dbReference type="Pfam" id="PF02311">
    <property type="entry name" value="AraC_binding"/>
    <property type="match status" value="1"/>
</dbReference>
<proteinExistence type="predicted"/>
<reference evidence="6 7" key="1">
    <citation type="submission" date="2020-08" db="EMBL/GenBank/DDBJ databases">
        <title>Genome public.</title>
        <authorList>
            <person name="Liu C."/>
            <person name="Sun Q."/>
        </authorList>
    </citation>
    <scope>NUCLEOTIDE SEQUENCE [LARGE SCALE GENOMIC DNA]</scope>
    <source>
        <strain evidence="6 7">NSJ-36</strain>
    </source>
</reference>
<keyword evidence="7" id="KW-1185">Reference proteome</keyword>
<dbReference type="Gene3D" id="2.60.120.280">
    <property type="entry name" value="Regulatory protein AraC"/>
    <property type="match status" value="1"/>
</dbReference>
<name>A0ABR7ESX1_9FIRM</name>
<comment type="caution">
    <text evidence="6">The sequence shown here is derived from an EMBL/GenBank/DDBJ whole genome shotgun (WGS) entry which is preliminary data.</text>
</comment>
<sequence length="310" mass="35966">MEDAYVLQLLKPKFKDFHLSFCGYAECEPLHSYGPASRPNYILHYVMKGKGIYQVGENKYHLSEGQAFLIEPESLTFYQADKEEPWAYLWVGFGGTEASRFVRDLGLNGRQLTCECEYGDELKEIVFEMLRHTQSTAENLYYLQGKLYQFFSVLARGIEIKEYADNTKESMHVQEAIDYIKNSYSQGITVADIAEYLALNRSYLYTIFMNSLGISPKDFLTEFRISRGKEQLVLTEQSIEDIAVSCGYRNSLAFGKVFKQKIGMTPSVYRNSNRKKARTRLISAQNELEEYQKHKKIYVKDIEKNKESNR</sequence>
<feature type="domain" description="HTH araC/xylS-type" evidence="5">
    <location>
        <begin position="174"/>
        <end position="272"/>
    </location>
</feature>
<dbReference type="SMART" id="SM00342">
    <property type="entry name" value="HTH_ARAC"/>
    <property type="match status" value="1"/>
</dbReference>
<dbReference type="PANTHER" id="PTHR43280">
    <property type="entry name" value="ARAC-FAMILY TRANSCRIPTIONAL REGULATOR"/>
    <property type="match status" value="1"/>
</dbReference>
<organism evidence="6 7">
    <name type="scientific">Dorea hominis</name>
    <dbReference type="NCBI Taxonomy" id="2763040"/>
    <lineage>
        <taxon>Bacteria</taxon>
        <taxon>Bacillati</taxon>
        <taxon>Bacillota</taxon>
        <taxon>Clostridia</taxon>
        <taxon>Lachnospirales</taxon>
        <taxon>Lachnospiraceae</taxon>
        <taxon>Dorea</taxon>
    </lineage>
</organism>
<keyword evidence="2" id="KW-0238">DNA-binding</keyword>
<protein>
    <submittedName>
        <fullName evidence="6">AraC family transcriptional regulator</fullName>
    </submittedName>
</protein>
<dbReference type="InterPro" id="IPR018062">
    <property type="entry name" value="HTH_AraC-typ_CS"/>
</dbReference>
<feature type="coiled-coil region" evidence="4">
    <location>
        <begin position="274"/>
        <end position="301"/>
    </location>
</feature>
<keyword evidence="1" id="KW-0805">Transcription regulation</keyword>
<dbReference type="EMBL" id="JACOOY010000004">
    <property type="protein sequence ID" value="MBC5664451.1"/>
    <property type="molecule type" value="Genomic_DNA"/>
</dbReference>
<dbReference type="RefSeq" id="WP_186855469.1">
    <property type="nucleotide sequence ID" value="NZ_JACOOY010000004.1"/>
</dbReference>
<dbReference type="SUPFAM" id="SSF46689">
    <property type="entry name" value="Homeodomain-like"/>
    <property type="match status" value="2"/>
</dbReference>
<evidence type="ECO:0000256" key="2">
    <source>
        <dbReference type="ARBA" id="ARBA00023125"/>
    </source>
</evidence>
<dbReference type="InterPro" id="IPR018060">
    <property type="entry name" value="HTH_AraC"/>
</dbReference>